<dbReference type="InterPro" id="IPR000524">
    <property type="entry name" value="Tscrpt_reg_HTH_GntR"/>
</dbReference>
<dbReference type="PANTHER" id="PTHR43537:SF24">
    <property type="entry name" value="GLUCONATE OPERON TRANSCRIPTIONAL REPRESSOR"/>
    <property type="match status" value="1"/>
</dbReference>
<dbReference type="CDD" id="cd07377">
    <property type="entry name" value="WHTH_GntR"/>
    <property type="match status" value="1"/>
</dbReference>
<keyword evidence="1" id="KW-0805">Transcription regulation</keyword>
<evidence type="ECO:0000313" key="5">
    <source>
        <dbReference type="EMBL" id="NJC70274.1"/>
    </source>
</evidence>
<dbReference type="InterPro" id="IPR008920">
    <property type="entry name" value="TF_FadR/GntR_C"/>
</dbReference>
<dbReference type="Pfam" id="PF07729">
    <property type="entry name" value="FCD"/>
    <property type="match status" value="1"/>
</dbReference>
<protein>
    <submittedName>
        <fullName evidence="5">GntR family transcriptional regulator</fullName>
    </submittedName>
</protein>
<dbReference type="SMART" id="SM00345">
    <property type="entry name" value="HTH_GNTR"/>
    <property type="match status" value="1"/>
</dbReference>
<evidence type="ECO:0000259" key="4">
    <source>
        <dbReference type="PROSITE" id="PS50949"/>
    </source>
</evidence>
<dbReference type="SMART" id="SM00895">
    <property type="entry name" value="FCD"/>
    <property type="match status" value="1"/>
</dbReference>
<proteinExistence type="predicted"/>
<dbReference type="Proteomes" id="UP000722989">
    <property type="component" value="Unassembled WGS sequence"/>
</dbReference>
<dbReference type="InterPro" id="IPR011711">
    <property type="entry name" value="GntR_C"/>
</dbReference>
<keyword evidence="2" id="KW-0238">DNA-binding</keyword>
<evidence type="ECO:0000313" key="6">
    <source>
        <dbReference type="Proteomes" id="UP000722989"/>
    </source>
</evidence>
<name>A0ABX0XW53_9ACTN</name>
<feature type="domain" description="HTH gntR-type" evidence="4">
    <location>
        <begin position="14"/>
        <end position="81"/>
    </location>
</feature>
<organism evidence="5 6">
    <name type="scientific">Planosporangium thailandense</name>
    <dbReference type="NCBI Taxonomy" id="765197"/>
    <lineage>
        <taxon>Bacteria</taxon>
        <taxon>Bacillati</taxon>
        <taxon>Actinomycetota</taxon>
        <taxon>Actinomycetes</taxon>
        <taxon>Micromonosporales</taxon>
        <taxon>Micromonosporaceae</taxon>
        <taxon>Planosporangium</taxon>
    </lineage>
</organism>
<dbReference type="SUPFAM" id="SSF46785">
    <property type="entry name" value="Winged helix' DNA-binding domain"/>
    <property type="match status" value="1"/>
</dbReference>
<dbReference type="SUPFAM" id="SSF48008">
    <property type="entry name" value="GntR ligand-binding domain-like"/>
    <property type="match status" value="1"/>
</dbReference>
<evidence type="ECO:0000256" key="2">
    <source>
        <dbReference type="ARBA" id="ARBA00023125"/>
    </source>
</evidence>
<dbReference type="Gene3D" id="1.20.120.530">
    <property type="entry name" value="GntR ligand-binding domain-like"/>
    <property type="match status" value="1"/>
</dbReference>
<dbReference type="RefSeq" id="WP_167925189.1">
    <property type="nucleotide sequence ID" value="NZ_JAATVY010000006.1"/>
</dbReference>
<dbReference type="InterPro" id="IPR036390">
    <property type="entry name" value="WH_DNA-bd_sf"/>
</dbReference>
<dbReference type="PROSITE" id="PS50949">
    <property type="entry name" value="HTH_GNTR"/>
    <property type="match status" value="1"/>
</dbReference>
<sequence length="222" mass="24022">MYPSATGPAPSSGLSATTRAYQHVKRAILEQLYPGGTLLTEAEIADAVGVSRTPVREALLRLEGEGLVALYPKRGALVLPVSAREVDEVIEARLLVEGHAATRAWARRSELVATLEPLLRAMRDARTAGDVPAFMEADRAFHAAVVEAAGNRILADLYHRLRDRQMRMGVASMRLSPDRMDRALADHGAMLTALRGDSLDHFTHLVHEHVATTAGNLHGAQA</sequence>
<reference evidence="5 6" key="1">
    <citation type="submission" date="2020-03" db="EMBL/GenBank/DDBJ databases">
        <title>WGS of the type strain of Planosporangium spp.</title>
        <authorList>
            <person name="Thawai C."/>
        </authorList>
    </citation>
    <scope>NUCLEOTIDE SEQUENCE [LARGE SCALE GENOMIC DNA]</scope>
    <source>
        <strain evidence="5 6">TBRC 5610</strain>
    </source>
</reference>
<dbReference type="InterPro" id="IPR036388">
    <property type="entry name" value="WH-like_DNA-bd_sf"/>
</dbReference>
<accession>A0ABX0XW53</accession>
<dbReference type="Gene3D" id="1.10.10.10">
    <property type="entry name" value="Winged helix-like DNA-binding domain superfamily/Winged helix DNA-binding domain"/>
    <property type="match status" value="1"/>
</dbReference>
<dbReference type="PRINTS" id="PR00035">
    <property type="entry name" value="HTHGNTR"/>
</dbReference>
<evidence type="ECO:0000256" key="1">
    <source>
        <dbReference type="ARBA" id="ARBA00023015"/>
    </source>
</evidence>
<keyword evidence="6" id="KW-1185">Reference proteome</keyword>
<dbReference type="PANTHER" id="PTHR43537">
    <property type="entry name" value="TRANSCRIPTIONAL REGULATOR, GNTR FAMILY"/>
    <property type="match status" value="1"/>
</dbReference>
<dbReference type="EMBL" id="JAATVY010000006">
    <property type="protein sequence ID" value="NJC70274.1"/>
    <property type="molecule type" value="Genomic_DNA"/>
</dbReference>
<evidence type="ECO:0000256" key="3">
    <source>
        <dbReference type="ARBA" id="ARBA00023163"/>
    </source>
</evidence>
<gene>
    <name evidence="5" type="ORF">HC031_11210</name>
</gene>
<dbReference type="Pfam" id="PF00392">
    <property type="entry name" value="GntR"/>
    <property type="match status" value="1"/>
</dbReference>
<keyword evidence="3" id="KW-0804">Transcription</keyword>
<comment type="caution">
    <text evidence="5">The sequence shown here is derived from an EMBL/GenBank/DDBJ whole genome shotgun (WGS) entry which is preliminary data.</text>
</comment>